<evidence type="ECO:0000313" key="2">
    <source>
        <dbReference type="EMBL" id="TNN59790.1"/>
    </source>
</evidence>
<keyword evidence="3" id="KW-1185">Reference proteome</keyword>
<accession>A0A4Z2H2U9</accession>
<protein>
    <submittedName>
        <fullName evidence="2">Uncharacterized protein</fullName>
    </submittedName>
</protein>
<feature type="compositionally biased region" description="Basic residues" evidence="1">
    <location>
        <begin position="78"/>
        <end position="89"/>
    </location>
</feature>
<dbReference type="EMBL" id="SRLO01000348">
    <property type="protein sequence ID" value="TNN59790.1"/>
    <property type="molecule type" value="Genomic_DNA"/>
</dbReference>
<proteinExistence type="predicted"/>
<feature type="compositionally biased region" description="Basic and acidic residues" evidence="1">
    <location>
        <begin position="90"/>
        <end position="99"/>
    </location>
</feature>
<evidence type="ECO:0000313" key="3">
    <source>
        <dbReference type="Proteomes" id="UP000314294"/>
    </source>
</evidence>
<gene>
    <name evidence="2" type="ORF">EYF80_029975</name>
</gene>
<dbReference type="Proteomes" id="UP000314294">
    <property type="component" value="Unassembled WGS sequence"/>
</dbReference>
<name>A0A4Z2H2U9_9TELE</name>
<dbReference type="AlphaFoldDB" id="A0A4Z2H2U9"/>
<sequence>METRNFEGCEGSPLPWTLTDEEDGEGDEEEEDMWHHIERVKETAVIQNPAVHVVGHRVILVPTESQGHGGTGTLLGTHQKKRRKKRRRRGPETAERQKI</sequence>
<comment type="caution">
    <text evidence="2">The sequence shown here is derived from an EMBL/GenBank/DDBJ whole genome shotgun (WGS) entry which is preliminary data.</text>
</comment>
<feature type="region of interest" description="Disordered" evidence="1">
    <location>
        <begin position="62"/>
        <end position="99"/>
    </location>
</feature>
<evidence type="ECO:0000256" key="1">
    <source>
        <dbReference type="SAM" id="MobiDB-lite"/>
    </source>
</evidence>
<feature type="compositionally biased region" description="Acidic residues" evidence="1">
    <location>
        <begin position="19"/>
        <end position="31"/>
    </location>
</feature>
<feature type="region of interest" description="Disordered" evidence="1">
    <location>
        <begin position="1"/>
        <end position="31"/>
    </location>
</feature>
<organism evidence="2 3">
    <name type="scientific">Liparis tanakae</name>
    <name type="common">Tanaka's snailfish</name>
    <dbReference type="NCBI Taxonomy" id="230148"/>
    <lineage>
        <taxon>Eukaryota</taxon>
        <taxon>Metazoa</taxon>
        <taxon>Chordata</taxon>
        <taxon>Craniata</taxon>
        <taxon>Vertebrata</taxon>
        <taxon>Euteleostomi</taxon>
        <taxon>Actinopterygii</taxon>
        <taxon>Neopterygii</taxon>
        <taxon>Teleostei</taxon>
        <taxon>Neoteleostei</taxon>
        <taxon>Acanthomorphata</taxon>
        <taxon>Eupercaria</taxon>
        <taxon>Perciformes</taxon>
        <taxon>Cottioidei</taxon>
        <taxon>Cottales</taxon>
        <taxon>Liparidae</taxon>
        <taxon>Liparis</taxon>
    </lineage>
</organism>
<reference evidence="2 3" key="1">
    <citation type="submission" date="2019-03" db="EMBL/GenBank/DDBJ databases">
        <title>First draft genome of Liparis tanakae, snailfish: a comprehensive survey of snailfish specific genes.</title>
        <authorList>
            <person name="Kim W."/>
            <person name="Song I."/>
            <person name="Jeong J.-H."/>
            <person name="Kim D."/>
            <person name="Kim S."/>
            <person name="Ryu S."/>
            <person name="Song J.Y."/>
            <person name="Lee S.K."/>
        </authorList>
    </citation>
    <scope>NUCLEOTIDE SEQUENCE [LARGE SCALE GENOMIC DNA]</scope>
    <source>
        <tissue evidence="2">Muscle</tissue>
    </source>
</reference>